<evidence type="ECO:0000313" key="6">
    <source>
        <dbReference type="Proteomes" id="UP000253908"/>
    </source>
</evidence>
<protein>
    <submittedName>
        <fullName evidence="5">Glycosyl transferase family 2</fullName>
    </submittedName>
</protein>
<dbReference type="KEGG" id="ocn:CUC15_18275"/>
<evidence type="ECO:0000256" key="1">
    <source>
        <dbReference type="ARBA" id="ARBA00006739"/>
    </source>
</evidence>
<name>A0A345PL92_9BACI</name>
<dbReference type="RefSeq" id="WP_114918058.1">
    <property type="nucleotide sequence ID" value="NZ_CP024848.1"/>
</dbReference>
<reference evidence="6" key="1">
    <citation type="submission" date="2017-11" db="EMBL/GenBank/DDBJ databases">
        <authorList>
            <person name="Zhu W."/>
        </authorList>
    </citation>
    <scope>NUCLEOTIDE SEQUENCE [LARGE SCALE GENOMIC DNA]</scope>
    <source>
        <strain evidence="6">160</strain>
    </source>
</reference>
<evidence type="ECO:0000256" key="3">
    <source>
        <dbReference type="ARBA" id="ARBA00022679"/>
    </source>
</evidence>
<dbReference type="Pfam" id="PF00535">
    <property type="entry name" value="Glycos_transf_2"/>
    <property type="match status" value="1"/>
</dbReference>
<dbReference type="PANTHER" id="PTHR22916">
    <property type="entry name" value="GLYCOSYLTRANSFERASE"/>
    <property type="match status" value="1"/>
</dbReference>
<dbReference type="EMBL" id="CP024848">
    <property type="protein sequence ID" value="AXI10772.1"/>
    <property type="molecule type" value="Genomic_DNA"/>
</dbReference>
<evidence type="ECO:0000256" key="2">
    <source>
        <dbReference type="ARBA" id="ARBA00022676"/>
    </source>
</evidence>
<evidence type="ECO:0000313" key="5">
    <source>
        <dbReference type="EMBL" id="AXI10772.1"/>
    </source>
</evidence>
<comment type="similarity">
    <text evidence="1">Belongs to the glycosyltransferase 2 family.</text>
</comment>
<keyword evidence="2" id="KW-0328">Glycosyltransferase</keyword>
<organism evidence="5 6">
    <name type="scientific">Oceanobacillus zhaokaii</name>
    <dbReference type="NCBI Taxonomy" id="2052660"/>
    <lineage>
        <taxon>Bacteria</taxon>
        <taxon>Bacillati</taxon>
        <taxon>Bacillota</taxon>
        <taxon>Bacilli</taxon>
        <taxon>Bacillales</taxon>
        <taxon>Bacillaceae</taxon>
        <taxon>Oceanobacillus</taxon>
    </lineage>
</organism>
<dbReference type="SUPFAM" id="SSF53448">
    <property type="entry name" value="Nucleotide-diphospho-sugar transferases"/>
    <property type="match status" value="1"/>
</dbReference>
<accession>A0A345PL92</accession>
<dbReference type="PANTHER" id="PTHR22916:SF51">
    <property type="entry name" value="GLYCOSYLTRANSFERASE EPSH-RELATED"/>
    <property type="match status" value="1"/>
</dbReference>
<evidence type="ECO:0000259" key="4">
    <source>
        <dbReference type="Pfam" id="PF00535"/>
    </source>
</evidence>
<proteinExistence type="inferred from homology"/>
<dbReference type="Gene3D" id="3.90.550.10">
    <property type="entry name" value="Spore Coat Polysaccharide Biosynthesis Protein SpsA, Chain A"/>
    <property type="match status" value="1"/>
</dbReference>
<dbReference type="AlphaFoldDB" id="A0A345PL92"/>
<dbReference type="InterPro" id="IPR029044">
    <property type="entry name" value="Nucleotide-diphossugar_trans"/>
</dbReference>
<gene>
    <name evidence="5" type="ORF">CUC15_18275</name>
</gene>
<feature type="domain" description="Glycosyltransferase 2-like" evidence="4">
    <location>
        <begin position="6"/>
        <end position="134"/>
    </location>
</feature>
<dbReference type="GO" id="GO:0016757">
    <property type="term" value="F:glycosyltransferase activity"/>
    <property type="evidence" value="ECO:0007669"/>
    <property type="project" value="UniProtKB-KW"/>
</dbReference>
<dbReference type="InterPro" id="IPR001173">
    <property type="entry name" value="Glyco_trans_2-like"/>
</dbReference>
<sequence length="343" mass="39950">MKPDISIIVPIYNVEKYLEACLNSILAQSYFDFELILVNDGSLDRSGEICDLYAEKDNRIRVIHKMNGGVSSARNKGINTANGKYIGFVDPDDTILPTMFELLIKSALEHNADIVVSPFTTINLIENKVSRSAVWEEIHCVIDKKNIEKQLVPKLLNDNYYGYSIIPCWNKLYKKVIFSDYNIKFDENMNYGEDARLNYMLLTRVERLVFINKPLYNYHLHQRESLTQNFKEDYAFILDNKKFMISLCIKFNLTKYISNLTNDYINQSLVYMQDIVKSSLATNKIYILKNIMNDLDFKENIRFFDCPSMYYRVLKTICILKNEALFIGAVKAKSKFKGMFANK</sequence>
<keyword evidence="6" id="KW-1185">Reference proteome</keyword>
<dbReference type="Proteomes" id="UP000253908">
    <property type="component" value="Chromosome"/>
</dbReference>
<keyword evidence="3 5" id="KW-0808">Transferase</keyword>
<dbReference type="OrthoDB" id="396512at2"/>
<dbReference type="CDD" id="cd00761">
    <property type="entry name" value="Glyco_tranf_GTA_type"/>
    <property type="match status" value="1"/>
</dbReference>